<proteinExistence type="predicted"/>
<protein>
    <submittedName>
        <fullName evidence="2">Uncharacterized protein</fullName>
    </submittedName>
</protein>
<sequence length="95" mass="9918">RGAAAHRHCTQPRGRRAGAHCQNGAYWGGRAAGLGPPIHELDSSRRLVPPAGADAARRAVARRVQRRGPAPRYQPGVYRNPGPGDAPPAGAAQST</sequence>
<evidence type="ECO:0000256" key="1">
    <source>
        <dbReference type="SAM" id="MobiDB-lite"/>
    </source>
</evidence>
<feature type="compositionally biased region" description="Low complexity" evidence="1">
    <location>
        <begin position="81"/>
        <end position="95"/>
    </location>
</feature>
<dbReference type="EMBL" id="BKCJ011813834">
    <property type="protein sequence ID" value="GFD55088.1"/>
    <property type="molecule type" value="Genomic_DNA"/>
</dbReference>
<comment type="caution">
    <text evidence="2">The sequence shown here is derived from an EMBL/GenBank/DDBJ whole genome shotgun (WGS) entry which is preliminary data.</text>
</comment>
<accession>A0A699XAU5</accession>
<feature type="non-terminal residue" evidence="2">
    <location>
        <position position="1"/>
    </location>
</feature>
<organism evidence="2">
    <name type="scientific">Tanacetum cinerariifolium</name>
    <name type="common">Dalmatian daisy</name>
    <name type="synonym">Chrysanthemum cinerariifolium</name>
    <dbReference type="NCBI Taxonomy" id="118510"/>
    <lineage>
        <taxon>Eukaryota</taxon>
        <taxon>Viridiplantae</taxon>
        <taxon>Streptophyta</taxon>
        <taxon>Embryophyta</taxon>
        <taxon>Tracheophyta</taxon>
        <taxon>Spermatophyta</taxon>
        <taxon>Magnoliopsida</taxon>
        <taxon>eudicotyledons</taxon>
        <taxon>Gunneridae</taxon>
        <taxon>Pentapetalae</taxon>
        <taxon>asterids</taxon>
        <taxon>campanulids</taxon>
        <taxon>Asterales</taxon>
        <taxon>Asteraceae</taxon>
        <taxon>Asteroideae</taxon>
        <taxon>Anthemideae</taxon>
        <taxon>Anthemidinae</taxon>
        <taxon>Tanacetum</taxon>
    </lineage>
</organism>
<reference evidence="2" key="1">
    <citation type="journal article" date="2019" name="Sci. Rep.">
        <title>Draft genome of Tanacetum cinerariifolium, the natural source of mosquito coil.</title>
        <authorList>
            <person name="Yamashiro T."/>
            <person name="Shiraishi A."/>
            <person name="Satake H."/>
            <person name="Nakayama K."/>
        </authorList>
    </citation>
    <scope>NUCLEOTIDE SEQUENCE</scope>
</reference>
<dbReference type="AlphaFoldDB" id="A0A699XAU5"/>
<feature type="region of interest" description="Disordered" evidence="1">
    <location>
        <begin position="38"/>
        <end position="95"/>
    </location>
</feature>
<name>A0A699XAU5_TANCI</name>
<feature type="non-terminal residue" evidence="2">
    <location>
        <position position="95"/>
    </location>
</feature>
<gene>
    <name evidence="2" type="ORF">Tci_927057</name>
</gene>
<evidence type="ECO:0000313" key="2">
    <source>
        <dbReference type="EMBL" id="GFD55088.1"/>
    </source>
</evidence>